<dbReference type="EMBL" id="CABIJS010000012">
    <property type="protein sequence ID" value="VUZ39326.1"/>
    <property type="molecule type" value="Genomic_DNA"/>
</dbReference>
<evidence type="ECO:0000313" key="4">
    <source>
        <dbReference type="EMBL" id="VUZ50871.1"/>
    </source>
</evidence>
<dbReference type="EMBL" id="CABIJS010000399">
    <property type="protein sequence ID" value="VUZ50871.1"/>
    <property type="molecule type" value="Genomic_DNA"/>
</dbReference>
<evidence type="ECO:0000313" key="5">
    <source>
        <dbReference type="Proteomes" id="UP000321570"/>
    </source>
</evidence>
<sequence length="81" mass="9294">MANSIGVNEMKRHVVIVSIKAKRRNSEMARLLQVVRSFVCVVRKNQNESSGEELVATRKRRQEHCQRSSDRLGGPEFVRSL</sequence>
<accession>A0A564XWC6</accession>
<proteinExistence type="predicted"/>
<dbReference type="EMBL" id="CABIJS010000012">
    <property type="protein sequence ID" value="VUZ39325.1"/>
    <property type="molecule type" value="Genomic_DNA"/>
</dbReference>
<reference evidence="2 5" key="1">
    <citation type="submission" date="2019-07" db="EMBL/GenBank/DDBJ databases">
        <authorList>
            <person name="Jastrzebski P J."/>
            <person name="Paukszto L."/>
            <person name="Jastrzebski P J."/>
        </authorList>
    </citation>
    <scope>NUCLEOTIDE SEQUENCE [LARGE SCALE GENOMIC DNA]</scope>
    <source>
        <strain evidence="2 5">WMS-il1</strain>
    </source>
</reference>
<evidence type="ECO:0000256" key="1">
    <source>
        <dbReference type="SAM" id="MobiDB-lite"/>
    </source>
</evidence>
<organism evidence="2 5">
    <name type="scientific">Hymenolepis diminuta</name>
    <name type="common">Rat tapeworm</name>
    <dbReference type="NCBI Taxonomy" id="6216"/>
    <lineage>
        <taxon>Eukaryota</taxon>
        <taxon>Metazoa</taxon>
        <taxon>Spiralia</taxon>
        <taxon>Lophotrochozoa</taxon>
        <taxon>Platyhelminthes</taxon>
        <taxon>Cestoda</taxon>
        <taxon>Eucestoda</taxon>
        <taxon>Cyclophyllidea</taxon>
        <taxon>Hymenolepididae</taxon>
        <taxon>Hymenolepis</taxon>
    </lineage>
</organism>
<evidence type="ECO:0000313" key="2">
    <source>
        <dbReference type="EMBL" id="VUZ39325.1"/>
    </source>
</evidence>
<dbReference type="Proteomes" id="UP000321570">
    <property type="component" value="Unassembled WGS sequence"/>
</dbReference>
<protein>
    <submittedName>
        <fullName evidence="2">Uncharacterized protein</fullName>
    </submittedName>
</protein>
<dbReference type="AlphaFoldDB" id="A0A564XWC6"/>
<name>A0A564XWC6_HYMDI</name>
<feature type="region of interest" description="Disordered" evidence="1">
    <location>
        <begin position="47"/>
        <end position="81"/>
    </location>
</feature>
<gene>
    <name evidence="2" type="ORF">WMSIL1_LOCUS648</name>
    <name evidence="3" type="ORF">WMSIL1_LOCUS649</name>
    <name evidence="4" type="ORF">WMSIL1_LOCUS9679</name>
</gene>
<keyword evidence="5" id="KW-1185">Reference proteome</keyword>
<evidence type="ECO:0000313" key="3">
    <source>
        <dbReference type="EMBL" id="VUZ39326.1"/>
    </source>
</evidence>